<dbReference type="GO" id="GO:0005829">
    <property type="term" value="C:cytosol"/>
    <property type="evidence" value="ECO:0007669"/>
    <property type="project" value="TreeGrafter"/>
</dbReference>
<dbReference type="Proteomes" id="UP000886721">
    <property type="component" value="Unassembled WGS sequence"/>
</dbReference>
<feature type="binding site" evidence="9">
    <location>
        <position position="301"/>
    </location>
    <ligand>
        <name>K(+)</name>
        <dbReference type="ChEBI" id="CHEBI:29103"/>
    </ligand>
</feature>
<reference evidence="11" key="2">
    <citation type="submission" date="2021-04" db="EMBL/GenBank/DDBJ databases">
        <authorList>
            <person name="Gilroy R."/>
        </authorList>
    </citation>
    <scope>NUCLEOTIDE SEQUENCE</scope>
    <source>
        <strain evidence="11">CHK191-13928</strain>
    </source>
</reference>
<dbReference type="AlphaFoldDB" id="A0A9D1WV37"/>
<evidence type="ECO:0000256" key="7">
    <source>
        <dbReference type="ARBA" id="ARBA00022958"/>
    </source>
</evidence>
<keyword evidence="5 9" id="KW-0067">ATP-binding</keyword>
<dbReference type="SUPFAM" id="SSF53613">
    <property type="entry name" value="Ribokinase-like"/>
    <property type="match status" value="1"/>
</dbReference>
<comment type="caution">
    <text evidence="9">Lacks conserved residue(s) required for the propagation of feature annotation.</text>
</comment>
<evidence type="ECO:0000256" key="6">
    <source>
        <dbReference type="ARBA" id="ARBA00022842"/>
    </source>
</evidence>
<feature type="binding site" evidence="9">
    <location>
        <position position="292"/>
    </location>
    <ligand>
        <name>ATP</name>
        <dbReference type="ChEBI" id="CHEBI:30616"/>
    </ligand>
</feature>
<dbReference type="PANTHER" id="PTHR10584">
    <property type="entry name" value="SUGAR KINASE"/>
    <property type="match status" value="1"/>
</dbReference>
<feature type="active site" description="Proton acceptor" evidence="9">
    <location>
        <position position="268"/>
    </location>
</feature>
<feature type="binding site" evidence="9">
    <location>
        <begin position="267"/>
        <end position="268"/>
    </location>
    <ligand>
        <name>ATP</name>
        <dbReference type="ChEBI" id="CHEBI:30616"/>
    </ligand>
</feature>
<comment type="activity regulation">
    <text evidence="9">Activated by a monovalent cation that binds near, but not in, the active site. The most likely occupant of the site in vivo is potassium. Ion binding induces a conformational change that may alter substrate affinity.</text>
</comment>
<dbReference type="InterPro" id="IPR029056">
    <property type="entry name" value="Ribokinase-like"/>
</dbReference>
<dbReference type="InterPro" id="IPR011877">
    <property type="entry name" value="Ribokinase"/>
</dbReference>
<dbReference type="GO" id="GO:0005524">
    <property type="term" value="F:ATP binding"/>
    <property type="evidence" value="ECO:0007669"/>
    <property type="project" value="UniProtKB-UniRule"/>
</dbReference>
<protein>
    <recommendedName>
        <fullName evidence="9">Ribokinase</fullName>
        <shortName evidence="9">RK</shortName>
        <ecNumber evidence="9">2.7.1.15</ecNumber>
    </recommendedName>
</protein>
<reference evidence="11" key="1">
    <citation type="journal article" date="2021" name="PeerJ">
        <title>Extensive microbial diversity within the chicken gut microbiome revealed by metagenomics and culture.</title>
        <authorList>
            <person name="Gilroy R."/>
            <person name="Ravi A."/>
            <person name="Getino M."/>
            <person name="Pursley I."/>
            <person name="Horton D.L."/>
            <person name="Alikhan N.F."/>
            <person name="Baker D."/>
            <person name="Gharbi K."/>
            <person name="Hall N."/>
            <person name="Watson M."/>
            <person name="Adriaenssens E.M."/>
            <person name="Foster-Nyarko E."/>
            <person name="Jarju S."/>
            <person name="Secka A."/>
            <person name="Antonio M."/>
            <person name="Oren A."/>
            <person name="Chaudhuri R.R."/>
            <person name="La Ragione R."/>
            <person name="Hildebrand F."/>
            <person name="Pallen M.J."/>
        </authorList>
    </citation>
    <scope>NUCLEOTIDE SEQUENCE</scope>
    <source>
        <strain evidence="11">CHK191-13928</strain>
    </source>
</reference>
<name>A0A9D1WV37_9FIRM</name>
<keyword evidence="1 9" id="KW-0808">Transferase</keyword>
<dbReference type="GO" id="GO:0019303">
    <property type="term" value="P:D-ribose catabolic process"/>
    <property type="evidence" value="ECO:0007669"/>
    <property type="project" value="UniProtKB-UniRule"/>
</dbReference>
<feature type="binding site" evidence="9">
    <location>
        <position position="264"/>
    </location>
    <ligand>
        <name>K(+)</name>
        <dbReference type="ChEBI" id="CHEBI:29103"/>
    </ligand>
</feature>
<feature type="binding site" evidence="9">
    <location>
        <position position="148"/>
    </location>
    <ligand>
        <name>substrate</name>
    </ligand>
</feature>
<gene>
    <name evidence="9" type="primary">rbsK</name>
    <name evidence="11" type="ORF">H9735_06500</name>
</gene>
<dbReference type="EC" id="2.7.1.15" evidence="9"/>
<keyword evidence="8 9" id="KW-0119">Carbohydrate metabolism</keyword>
<comment type="function">
    <text evidence="9">Catalyzes the phosphorylation of ribose at O-5 in a reaction requiring ATP and magnesium. The resulting D-ribose-5-phosphate can then be used either for sythesis of nucleotides, histidine, and tryptophan, or as a component of the pentose phosphate pathway.</text>
</comment>
<evidence type="ECO:0000256" key="4">
    <source>
        <dbReference type="ARBA" id="ARBA00022777"/>
    </source>
</evidence>
<feature type="binding site" evidence="9">
    <location>
        <position position="262"/>
    </location>
    <ligand>
        <name>K(+)</name>
        <dbReference type="ChEBI" id="CHEBI:29103"/>
    </ligand>
</feature>
<feature type="binding site" evidence="9">
    <location>
        <position position="307"/>
    </location>
    <ligand>
        <name>K(+)</name>
        <dbReference type="ChEBI" id="CHEBI:29103"/>
    </ligand>
</feature>
<keyword evidence="3 9" id="KW-0547">Nucleotide-binding</keyword>
<feature type="binding site" evidence="9">
    <location>
        <begin position="235"/>
        <end position="240"/>
    </location>
    <ligand>
        <name>ATP</name>
        <dbReference type="ChEBI" id="CHEBI:30616"/>
    </ligand>
</feature>
<evidence type="ECO:0000256" key="3">
    <source>
        <dbReference type="ARBA" id="ARBA00022741"/>
    </source>
</evidence>
<comment type="subcellular location">
    <subcellularLocation>
        <location evidence="9">Cytoplasm</location>
    </subcellularLocation>
</comment>
<feature type="binding site" evidence="9">
    <location>
        <position position="193"/>
    </location>
    <ligand>
        <name>ATP</name>
        <dbReference type="ChEBI" id="CHEBI:30616"/>
    </ligand>
</feature>
<feature type="binding site" evidence="9">
    <location>
        <position position="298"/>
    </location>
    <ligand>
        <name>K(+)</name>
        <dbReference type="ChEBI" id="CHEBI:29103"/>
    </ligand>
</feature>
<sequence>MEKKPKILVIGSLIMDQIVVVKEVPQEGQRVFAKAFVKAPGGKGANQAVQAAKLGAEVTIIGKVGRDANGKELVRACRREGIDTSKILYDKTGMQSGCAVILLEAAPGKKNKNRVMVISGSNMTIRPKEIAFLKEEIAQYDMVLLQNEIPMEINEIAAEYAYDKGVPVMMKPAPVIRRLSKDFIKHLTYIAPNEQEIRSMTGVRINRSRGIFNLEEAKVASAIMRGKGYANILTTLGESGALLDAPDRKVYKKAAPNVKVIDPTAAGDSFVAAFCTRICMGESRGKALTFANYAAALTLSKLGVMSSLPTTAEVEKYMEANGKIF</sequence>
<dbReference type="GO" id="GO:0004747">
    <property type="term" value="F:ribokinase activity"/>
    <property type="evidence" value="ECO:0007669"/>
    <property type="project" value="UniProtKB-UniRule"/>
</dbReference>
<comment type="catalytic activity">
    <reaction evidence="9">
        <text>D-ribose + ATP = D-ribose 5-phosphate + ADP + H(+)</text>
        <dbReference type="Rhea" id="RHEA:13697"/>
        <dbReference type="ChEBI" id="CHEBI:15378"/>
        <dbReference type="ChEBI" id="CHEBI:30616"/>
        <dbReference type="ChEBI" id="CHEBI:47013"/>
        <dbReference type="ChEBI" id="CHEBI:78346"/>
        <dbReference type="ChEBI" id="CHEBI:456216"/>
        <dbReference type="EC" id="2.7.1.15"/>
    </reaction>
</comment>
<comment type="subunit">
    <text evidence="9">Homodimer.</text>
</comment>
<evidence type="ECO:0000313" key="12">
    <source>
        <dbReference type="Proteomes" id="UP000886721"/>
    </source>
</evidence>
<dbReference type="InterPro" id="IPR011611">
    <property type="entry name" value="PfkB_dom"/>
</dbReference>
<comment type="caution">
    <text evidence="11">The sequence shown here is derived from an EMBL/GenBank/DDBJ whole genome shotgun (WGS) entry which is preliminary data.</text>
</comment>
<proteinExistence type="inferred from homology"/>
<dbReference type="HAMAP" id="MF_01987">
    <property type="entry name" value="Ribokinase"/>
    <property type="match status" value="1"/>
</dbReference>
<feature type="binding site" evidence="9">
    <location>
        <begin position="14"/>
        <end position="16"/>
    </location>
    <ligand>
        <name>substrate</name>
    </ligand>
</feature>
<dbReference type="CDD" id="cd01174">
    <property type="entry name" value="ribokinase"/>
    <property type="match status" value="1"/>
</dbReference>
<keyword evidence="4 9" id="KW-0418">Kinase</keyword>
<feature type="binding site" evidence="9">
    <location>
        <position position="268"/>
    </location>
    <ligand>
        <name>substrate</name>
    </ligand>
</feature>
<comment type="pathway">
    <text evidence="9">Carbohydrate metabolism; D-ribose degradation; D-ribose 5-phosphate from beta-D-ribopyranose: step 2/2.</text>
</comment>
<keyword evidence="6 9" id="KW-0460">Magnesium</keyword>
<comment type="cofactor">
    <cofactor evidence="9">
        <name>Mg(2+)</name>
        <dbReference type="ChEBI" id="CHEBI:18420"/>
    </cofactor>
    <text evidence="9">Requires a divalent cation, most likely magnesium in vivo, as an electrophilic catalyst to aid phosphoryl group transfer. It is the chelate of the metal and the nucleotide that is the actual substrate.</text>
</comment>
<dbReference type="InterPro" id="IPR002139">
    <property type="entry name" value="Ribo/fructo_kinase"/>
</dbReference>
<feature type="domain" description="Carbohydrate kinase PfkB" evidence="10">
    <location>
        <begin position="5"/>
        <end position="310"/>
    </location>
</feature>
<evidence type="ECO:0000256" key="8">
    <source>
        <dbReference type="ARBA" id="ARBA00023277"/>
    </source>
</evidence>
<organism evidence="11 12">
    <name type="scientific">Candidatus Anaerostipes excrementavium</name>
    <dbReference type="NCBI Taxonomy" id="2838463"/>
    <lineage>
        <taxon>Bacteria</taxon>
        <taxon>Bacillati</taxon>
        <taxon>Bacillota</taxon>
        <taxon>Clostridia</taxon>
        <taxon>Lachnospirales</taxon>
        <taxon>Lachnospiraceae</taxon>
        <taxon>Anaerostipes</taxon>
    </lineage>
</organism>
<dbReference type="PANTHER" id="PTHR10584:SF166">
    <property type="entry name" value="RIBOKINASE"/>
    <property type="match status" value="1"/>
</dbReference>
<accession>A0A9D1WV37</accession>
<keyword evidence="7 9" id="KW-0630">Potassium</keyword>
<keyword evidence="9" id="KW-0963">Cytoplasm</keyword>
<evidence type="ECO:0000259" key="10">
    <source>
        <dbReference type="Pfam" id="PF00294"/>
    </source>
</evidence>
<dbReference type="PRINTS" id="PR00990">
    <property type="entry name" value="RIBOKINASE"/>
</dbReference>
<evidence type="ECO:0000313" key="11">
    <source>
        <dbReference type="EMBL" id="HIX67764.1"/>
    </source>
</evidence>
<feature type="binding site" evidence="9">
    <location>
        <position position="303"/>
    </location>
    <ligand>
        <name>K(+)</name>
        <dbReference type="ChEBI" id="CHEBI:29103"/>
    </ligand>
</feature>
<dbReference type="GO" id="GO:0046872">
    <property type="term" value="F:metal ion binding"/>
    <property type="evidence" value="ECO:0007669"/>
    <property type="project" value="UniProtKB-KW"/>
</dbReference>
<dbReference type="Gene3D" id="3.40.1190.20">
    <property type="match status" value="1"/>
</dbReference>
<evidence type="ECO:0000256" key="9">
    <source>
        <dbReference type="HAMAP-Rule" id="MF_01987"/>
    </source>
</evidence>
<dbReference type="EMBL" id="DXEM01000019">
    <property type="protein sequence ID" value="HIX67764.1"/>
    <property type="molecule type" value="Genomic_DNA"/>
</dbReference>
<feature type="binding site" evidence="9">
    <location>
        <begin position="42"/>
        <end position="46"/>
    </location>
    <ligand>
        <name>substrate</name>
    </ligand>
</feature>
<comment type="similarity">
    <text evidence="9">Belongs to the carbohydrate kinase PfkB family. Ribokinase subfamily.</text>
</comment>
<dbReference type="Pfam" id="PF00294">
    <property type="entry name" value="PfkB"/>
    <property type="match status" value="1"/>
</dbReference>
<evidence type="ECO:0000256" key="1">
    <source>
        <dbReference type="ARBA" id="ARBA00022679"/>
    </source>
</evidence>
<evidence type="ECO:0000256" key="2">
    <source>
        <dbReference type="ARBA" id="ARBA00022723"/>
    </source>
</evidence>
<evidence type="ECO:0000256" key="5">
    <source>
        <dbReference type="ARBA" id="ARBA00022840"/>
    </source>
</evidence>
<keyword evidence="2 9" id="KW-0479">Metal-binding</keyword>